<dbReference type="Proteomes" id="UP000036700">
    <property type="component" value="Chromosome"/>
</dbReference>
<accession>A0A0G3EQT7</accession>
<name>A0A0G3EQT7_9BURK</name>
<dbReference type="GO" id="GO:0006446">
    <property type="term" value="P:regulation of translational initiation"/>
    <property type="evidence" value="ECO:0007669"/>
    <property type="project" value="TreeGrafter"/>
</dbReference>
<dbReference type="GO" id="GO:0017111">
    <property type="term" value="F:ribonucleoside triphosphate phosphatase activity"/>
    <property type="evidence" value="ECO:0007669"/>
    <property type="project" value="UniProtKB-ARBA"/>
</dbReference>
<dbReference type="GO" id="GO:0005737">
    <property type="term" value="C:cytoplasm"/>
    <property type="evidence" value="ECO:0007669"/>
    <property type="project" value="TreeGrafter"/>
</dbReference>
<reference evidence="5" key="1">
    <citation type="submission" date="2015-06" db="EMBL/GenBank/DDBJ databases">
        <authorList>
            <person name="Lim Y.L."/>
            <person name="Ee R."/>
            <person name="Yong D."/>
            <person name="How K.Y."/>
            <person name="Yin W.F."/>
            <person name="Chan K.G."/>
        </authorList>
    </citation>
    <scope>NUCLEOTIDE SEQUENCE [LARGE SCALE GENOMIC DNA]</scope>
    <source>
        <strain evidence="5">DSM 25325</strain>
    </source>
</reference>
<evidence type="ECO:0000313" key="5">
    <source>
        <dbReference type="Proteomes" id="UP000036700"/>
    </source>
</evidence>
<gene>
    <name evidence="4" type="ORF">ABW99_15145</name>
</gene>
<evidence type="ECO:0000256" key="1">
    <source>
        <dbReference type="ARBA" id="ARBA00007665"/>
    </source>
</evidence>
<dbReference type="InterPro" id="IPR023582">
    <property type="entry name" value="Impact"/>
</dbReference>
<feature type="domain" description="UPF0029" evidence="3">
    <location>
        <begin position="135"/>
        <end position="180"/>
    </location>
</feature>
<evidence type="ECO:0000313" key="4">
    <source>
        <dbReference type="EMBL" id="AKJ69355.1"/>
    </source>
</evidence>
<evidence type="ECO:0008006" key="6">
    <source>
        <dbReference type="Google" id="ProtNLM"/>
    </source>
</evidence>
<dbReference type="RefSeq" id="WP_047215254.1">
    <property type="nucleotide sequence ID" value="NZ_CP011568.3"/>
</dbReference>
<protein>
    <recommendedName>
        <fullName evidence="6">IMPACT family protein</fullName>
    </recommendedName>
</protein>
<evidence type="ECO:0000259" key="2">
    <source>
        <dbReference type="Pfam" id="PF01205"/>
    </source>
</evidence>
<dbReference type="InterPro" id="IPR035647">
    <property type="entry name" value="EFG_III/V"/>
</dbReference>
<sequence>MPELAAPVQTEIEIRKSRFIGMVLPVSTRDEARQRLQEIRAQWPGATHYCWVLLCEGASGFDDDGEPSGTAAKPMYNVLMHKGLNNVLGVVVRYYGGIKLGAGGLVRAYGQAISEALKRATLVQAEPTVERTYRVAFAAESALRRLCEKSGAQVLEVGYGEAVTLRVRLKSAELEAFEMSARQMLGGALEVVTDA</sequence>
<evidence type="ECO:0000259" key="3">
    <source>
        <dbReference type="Pfam" id="PF09186"/>
    </source>
</evidence>
<dbReference type="GO" id="GO:0032561">
    <property type="term" value="F:guanyl ribonucleotide binding"/>
    <property type="evidence" value="ECO:0007669"/>
    <property type="project" value="UniProtKB-ARBA"/>
</dbReference>
<dbReference type="PATRIC" id="fig|445709.3.peg.3205"/>
<comment type="similarity">
    <text evidence="1">Belongs to the IMPACT family.</text>
</comment>
<keyword evidence="5" id="KW-1185">Reference proteome</keyword>
<dbReference type="AlphaFoldDB" id="A0A0G3EQT7"/>
<dbReference type="Gene3D" id="3.30.230.30">
    <property type="entry name" value="Impact, N-terminal domain"/>
    <property type="match status" value="1"/>
</dbReference>
<dbReference type="SUPFAM" id="SSF54211">
    <property type="entry name" value="Ribosomal protein S5 domain 2-like"/>
    <property type="match status" value="1"/>
</dbReference>
<dbReference type="InterPro" id="IPR015269">
    <property type="entry name" value="UPF0029_Impact_C"/>
</dbReference>
<dbReference type="Pfam" id="PF01205">
    <property type="entry name" value="Impact_N"/>
    <property type="match status" value="1"/>
</dbReference>
<dbReference type="STRING" id="445709.ABW99_15145"/>
<dbReference type="Pfam" id="PF09186">
    <property type="entry name" value="DUF1949"/>
    <property type="match status" value="1"/>
</dbReference>
<dbReference type="EMBL" id="CP011568">
    <property type="protein sequence ID" value="AKJ69355.1"/>
    <property type="molecule type" value="Genomic_DNA"/>
</dbReference>
<feature type="domain" description="Impact N-terminal" evidence="2">
    <location>
        <begin position="15"/>
        <end position="117"/>
    </location>
</feature>
<organism evidence="4 5">
    <name type="scientific">Pandoraea thiooxydans</name>
    <dbReference type="NCBI Taxonomy" id="445709"/>
    <lineage>
        <taxon>Bacteria</taxon>
        <taxon>Pseudomonadati</taxon>
        <taxon>Pseudomonadota</taxon>
        <taxon>Betaproteobacteria</taxon>
        <taxon>Burkholderiales</taxon>
        <taxon>Burkholderiaceae</taxon>
        <taxon>Pandoraea</taxon>
    </lineage>
</organism>
<dbReference type="SUPFAM" id="SSF54980">
    <property type="entry name" value="EF-G C-terminal domain-like"/>
    <property type="match status" value="1"/>
</dbReference>
<dbReference type="InterPro" id="IPR036956">
    <property type="entry name" value="Impact_N_sf"/>
</dbReference>
<dbReference type="InterPro" id="IPR020568">
    <property type="entry name" value="Ribosomal_Su5_D2-typ_SF"/>
</dbReference>
<dbReference type="OrthoDB" id="9813771at2"/>
<dbReference type="KEGG" id="ptx:ABW99_15145"/>
<dbReference type="PANTHER" id="PTHR16301">
    <property type="entry name" value="IMPACT-RELATED"/>
    <property type="match status" value="1"/>
</dbReference>
<dbReference type="PANTHER" id="PTHR16301:SF20">
    <property type="entry name" value="IMPACT FAMILY MEMBER YIGZ"/>
    <property type="match status" value="1"/>
</dbReference>
<proteinExistence type="inferred from homology"/>
<dbReference type="InterPro" id="IPR001498">
    <property type="entry name" value="Impact_N"/>
</dbReference>
<dbReference type="Gene3D" id="3.30.70.240">
    <property type="match status" value="1"/>
</dbReference>